<dbReference type="OrthoDB" id="192739at2"/>
<dbReference type="RefSeq" id="WP_120516556.1">
    <property type="nucleotide sequence ID" value="NZ_QXZY01000006.1"/>
</dbReference>
<feature type="signal peptide" evidence="1">
    <location>
        <begin position="1"/>
        <end position="19"/>
    </location>
</feature>
<organism evidence="3 4">
    <name type="scientific">Chitinophaga barathri</name>
    <dbReference type="NCBI Taxonomy" id="1647451"/>
    <lineage>
        <taxon>Bacteria</taxon>
        <taxon>Pseudomonadati</taxon>
        <taxon>Bacteroidota</taxon>
        <taxon>Chitinophagia</taxon>
        <taxon>Chitinophagales</taxon>
        <taxon>Chitinophagaceae</taxon>
        <taxon>Chitinophaga</taxon>
    </lineage>
</organism>
<sequence length="149" mass="17016">MKKLLLLCLFVTAASAASAQQKTRPYLNHLALYVQDLEKATIFYRDFLGLDTIPEPFHDGKHTWFSVGPLSHLHLIEGAKGPYTGDRNSHICFSVDSVEEFIVRLKKAGMTYINWAGEKEKVTVRVDGVKQIYLQDRDGYWIEVNDARK</sequence>
<dbReference type="InterPro" id="IPR050383">
    <property type="entry name" value="GlyoxalaseI/FosfomycinResist"/>
</dbReference>
<dbReference type="PANTHER" id="PTHR21366:SF22">
    <property type="entry name" value="VOC DOMAIN-CONTAINING PROTEIN"/>
    <property type="match status" value="1"/>
</dbReference>
<dbReference type="AlphaFoldDB" id="A0A3N4MBW5"/>
<name>A0A3N4MBW5_9BACT</name>
<reference evidence="4" key="1">
    <citation type="submission" date="2018-11" db="EMBL/GenBank/DDBJ databases">
        <title>Chitinophaga lutea sp.nov., isolate from arsenic contaminated soil.</title>
        <authorList>
            <person name="Zong Y."/>
        </authorList>
    </citation>
    <scope>NUCLEOTIDE SEQUENCE [LARGE SCALE GENOMIC DNA]</scope>
    <source>
        <strain evidence="4">YLT18</strain>
    </source>
</reference>
<dbReference type="PANTHER" id="PTHR21366">
    <property type="entry name" value="GLYOXALASE FAMILY PROTEIN"/>
    <property type="match status" value="1"/>
</dbReference>
<dbReference type="SUPFAM" id="SSF54593">
    <property type="entry name" value="Glyoxalase/Bleomycin resistance protein/Dihydroxybiphenyl dioxygenase"/>
    <property type="match status" value="1"/>
</dbReference>
<accession>A0A3N4MBW5</accession>
<dbReference type="EMBL" id="RMBX01000005">
    <property type="protein sequence ID" value="RPD41141.1"/>
    <property type="molecule type" value="Genomic_DNA"/>
</dbReference>
<evidence type="ECO:0000256" key="1">
    <source>
        <dbReference type="SAM" id="SignalP"/>
    </source>
</evidence>
<proteinExistence type="predicted"/>
<dbReference type="InterPro" id="IPR004360">
    <property type="entry name" value="Glyas_Fos-R_dOase_dom"/>
</dbReference>
<feature type="chain" id="PRO_5018083928" evidence="1">
    <location>
        <begin position="20"/>
        <end position="149"/>
    </location>
</feature>
<dbReference type="Gene3D" id="3.10.180.10">
    <property type="entry name" value="2,3-Dihydroxybiphenyl 1,2-Dioxygenase, domain 1"/>
    <property type="match status" value="1"/>
</dbReference>
<feature type="domain" description="VOC" evidence="2">
    <location>
        <begin position="26"/>
        <end position="147"/>
    </location>
</feature>
<comment type="caution">
    <text evidence="3">The sequence shown here is derived from an EMBL/GenBank/DDBJ whole genome shotgun (WGS) entry which is preliminary data.</text>
</comment>
<dbReference type="InterPro" id="IPR037523">
    <property type="entry name" value="VOC_core"/>
</dbReference>
<dbReference type="Proteomes" id="UP000279089">
    <property type="component" value="Unassembled WGS sequence"/>
</dbReference>
<evidence type="ECO:0000313" key="4">
    <source>
        <dbReference type="Proteomes" id="UP000279089"/>
    </source>
</evidence>
<evidence type="ECO:0000313" key="3">
    <source>
        <dbReference type="EMBL" id="RPD41141.1"/>
    </source>
</evidence>
<dbReference type="PROSITE" id="PS51819">
    <property type="entry name" value="VOC"/>
    <property type="match status" value="1"/>
</dbReference>
<dbReference type="Pfam" id="PF00903">
    <property type="entry name" value="Glyoxalase"/>
    <property type="match status" value="1"/>
</dbReference>
<gene>
    <name evidence="3" type="ORF">EG028_10670</name>
</gene>
<evidence type="ECO:0000259" key="2">
    <source>
        <dbReference type="PROSITE" id="PS51819"/>
    </source>
</evidence>
<dbReference type="InterPro" id="IPR029068">
    <property type="entry name" value="Glyas_Bleomycin-R_OHBP_Dase"/>
</dbReference>
<keyword evidence="4" id="KW-1185">Reference proteome</keyword>
<protein>
    <submittedName>
        <fullName evidence="3">VOC family protein</fullName>
    </submittedName>
</protein>
<keyword evidence="1" id="KW-0732">Signal</keyword>